<feature type="compositionally biased region" description="Polar residues" evidence="1">
    <location>
        <begin position="58"/>
        <end position="71"/>
    </location>
</feature>
<keyword evidence="3" id="KW-1185">Reference proteome</keyword>
<feature type="region of interest" description="Disordered" evidence="1">
    <location>
        <begin position="178"/>
        <end position="251"/>
    </location>
</feature>
<accession>A0A9Q3E798</accession>
<protein>
    <submittedName>
        <fullName evidence="2">Uncharacterized protein</fullName>
    </submittedName>
</protein>
<dbReference type="AlphaFoldDB" id="A0A9Q3E798"/>
<feature type="compositionally biased region" description="Polar residues" evidence="1">
    <location>
        <begin position="220"/>
        <end position="233"/>
    </location>
</feature>
<name>A0A9Q3E798_9BASI</name>
<feature type="region of interest" description="Disordered" evidence="1">
    <location>
        <begin position="58"/>
        <end position="95"/>
    </location>
</feature>
<feature type="compositionally biased region" description="Polar residues" evidence="1">
    <location>
        <begin position="194"/>
        <end position="212"/>
    </location>
</feature>
<organism evidence="2 3">
    <name type="scientific">Austropuccinia psidii MF-1</name>
    <dbReference type="NCBI Taxonomy" id="1389203"/>
    <lineage>
        <taxon>Eukaryota</taxon>
        <taxon>Fungi</taxon>
        <taxon>Dikarya</taxon>
        <taxon>Basidiomycota</taxon>
        <taxon>Pucciniomycotina</taxon>
        <taxon>Pucciniomycetes</taxon>
        <taxon>Pucciniales</taxon>
        <taxon>Sphaerophragmiaceae</taxon>
        <taxon>Austropuccinia</taxon>
    </lineage>
</organism>
<feature type="compositionally biased region" description="Basic and acidic residues" evidence="1">
    <location>
        <begin position="178"/>
        <end position="193"/>
    </location>
</feature>
<comment type="caution">
    <text evidence="2">The sequence shown here is derived from an EMBL/GenBank/DDBJ whole genome shotgun (WGS) entry which is preliminary data.</text>
</comment>
<feature type="non-terminal residue" evidence="2">
    <location>
        <position position="1"/>
    </location>
</feature>
<reference evidence="2" key="1">
    <citation type="submission" date="2021-03" db="EMBL/GenBank/DDBJ databases">
        <title>Draft genome sequence of rust myrtle Austropuccinia psidii MF-1, a brazilian biotype.</title>
        <authorList>
            <person name="Quecine M.C."/>
            <person name="Pachon D.M.R."/>
            <person name="Bonatelli M.L."/>
            <person name="Correr F.H."/>
            <person name="Franceschini L.M."/>
            <person name="Leite T.F."/>
            <person name="Margarido G.R.A."/>
            <person name="Almeida C.A."/>
            <person name="Ferrarezi J.A."/>
            <person name="Labate C.A."/>
        </authorList>
    </citation>
    <scope>NUCLEOTIDE SEQUENCE</scope>
    <source>
        <strain evidence="2">MF-1</strain>
    </source>
</reference>
<dbReference type="EMBL" id="AVOT02025015">
    <property type="protein sequence ID" value="MBW0516049.1"/>
    <property type="molecule type" value="Genomic_DNA"/>
</dbReference>
<evidence type="ECO:0000256" key="1">
    <source>
        <dbReference type="SAM" id="MobiDB-lite"/>
    </source>
</evidence>
<feature type="compositionally biased region" description="Polar residues" evidence="1">
    <location>
        <begin position="79"/>
        <end position="95"/>
    </location>
</feature>
<gene>
    <name evidence="2" type="ORF">O181_055764</name>
</gene>
<evidence type="ECO:0000313" key="3">
    <source>
        <dbReference type="Proteomes" id="UP000765509"/>
    </source>
</evidence>
<sequence length="579" mass="65839">QENIETASTATSIIPASTANSDYNDSVIIAQKNQPEPISSELINLDIRNTLQKAMNLANRTSYNPSRNSQKGYRHDSGRSQSVTDGQGSVNGSQTDRLCHYEADYTVLPSKRAETATRSLSGHIKSQPEGLQQCIAAQIVPDPCIPVEKLHEFLPDCEKIPEPSKNFQVTQWMASIDGKEKHSSFNSRMEEKQPSTTQESAKNSPSSQQQKFQCEKAATISEQGQRQGTSQKTLLPGLQNPKDSAGCHGKCISDGQKNDGIAEKGGSQIEISEIISDILDGIPNLYIAINDMKSHNSDKNSSICNNLKTNNLNKYSKFNIEFIIETRIEEAINIIKEDNKKFPYDILNSFTEVKTYTISLKKCFDTSQQEVSKLTLKLNQATSDNTRQTELWQELTHKEDMYKIEVINLIYSFQHEIRNSQRCNNSEITDLEQLLHTLPRISTPLNQNEGARILNQQVLDVENSQLKAEFSTSFHNLEPSMGQALLKEVPKLKEWMHFSGEGEYDHMGFISGIEMIKEYFELPDKFVKVRFNTLFTRSAHREYIKLRQAHGHQSWTWWKTQIINKWANDAWRFKVETAF</sequence>
<proteinExistence type="predicted"/>
<evidence type="ECO:0000313" key="2">
    <source>
        <dbReference type="EMBL" id="MBW0516049.1"/>
    </source>
</evidence>
<dbReference type="Proteomes" id="UP000765509">
    <property type="component" value="Unassembled WGS sequence"/>
</dbReference>